<dbReference type="SUPFAM" id="SSF55874">
    <property type="entry name" value="ATPase domain of HSP90 chaperone/DNA topoisomerase II/histidine kinase"/>
    <property type="match status" value="1"/>
</dbReference>
<dbReference type="SMART" id="SM00091">
    <property type="entry name" value="PAS"/>
    <property type="match status" value="6"/>
</dbReference>
<accession>A0AA96WBR4</accession>
<dbReference type="InterPro" id="IPR000014">
    <property type="entry name" value="PAS"/>
</dbReference>
<evidence type="ECO:0000256" key="6">
    <source>
        <dbReference type="ARBA" id="ARBA00022777"/>
    </source>
</evidence>
<dbReference type="InterPro" id="IPR005467">
    <property type="entry name" value="His_kinase_dom"/>
</dbReference>
<dbReference type="PROSITE" id="PS50046">
    <property type="entry name" value="PHYTOCHROME_2"/>
    <property type="match status" value="2"/>
</dbReference>
<sequence length="1396" mass="158975">MRSDLPDLEVALGQADLLFRTLFEQSGVGIAFLDSDRRVIKANQKFCDLLSYHTTDLPLPLSDLIHPEDWQLLCIGIHTLDSGIQSNFSLEKRYICKNGVLLWAKTTVARVGEVSSAPQLYTLMVQDISTCKQTEAAYQQREAQLSSILNCTNAAIARLRRLSDQEFEYDYMSAGCQQVFGFSAEEFLADKHLWRSHVFPDDLAKLLLPEQVTQPRVLTAEYRFYHKDGNLRWIAGFVTAEWDAASNSWVLTAIDVDITERKRTEAELREKEAFLRSIYEGVRTSIFVVDITADGDFHYAGFNPVHVKMTGIANEALRGKTPEQVLPPTTAAEVRRNYQRCVEEGGILFEERLSFQGQDLWWQTRLTPLQDEQGRIYRIVGTSNNITKRKQAQMALQASQERLNFLLTSSPAVIYTAKPKSPYTATFVSQNIETLTGYKVEQFYQKSGFWLQCLHPDDISVVHQAITQLIKNGHVSYEYRFLHPSGNYCWLQDEAKLIRDAAGAPVEIIGYCIDITSRKTAELALQQLNTELEQRIQSRTAALQESEELFRQFTENIPKVFWMEDLEGNLLYVSPSFAEVWGIPTATLYQNPKAWLDAVHPEDRIWMAIVAINRLEYHEEDIEYRILQSDTDICWIRERAFPIYNSQGAAYRVARIAEDITAQKQAEAEIHRSRDLFEAVFQESADAVFLVDPVTLLILNCNQRAVDLFEANHTDELIGIQGHTLHRHPFWGNDVLVAQQQLAANGVWSGEIEYCTLRGHFFWGSIAAKTIHIAGRKMTLVRVSDISQRKQSEQLLQQQANREALLRQVAFRTRESLNLNYILTTSVNQVQAFLQTDRVLIFQFEPEGSGYIAVEAVSDPQFSILGAHFHDPCFSMQVAERYQQGHTSAISDIYSADLTPCYVDFLAQSQVRANLVVPILQDQQLWGLLLAHHCTAPRHWQPFELDLLTQFADQVGIAIRQTNLYDTLKTQLSERRRAEQALAQQVQYEQLLQTISQQIRSSLRLEEILAAAVTQVQQVLQVDRALVFRLYANGTGCVIKEATLPQYPVTAEMRFPEEQFPLECRTLYQRGQARAITNVDNDILADCLVKFMHQIQVKSKLVVPIVQSDEETGSTVWGLLILHSCAVYRQWQPAEVELMQKVAVQMGIAIQQSELYVQLETQLKQKEILIKEIHHRVKNNLQVISAMLKLQARATQDTAVLDVLEDSRNRLRAIGLIHEILYRSNDLEQLNFDEYIQKLANTILATHSSANQVRLVYQLQPVCLNLDTAIPCGLLLNELITNAIKHAFPNGRRGEICVGLEAVGNTSPPMPALHTYPPIAERDEMIASQSQTHYILSVHDNGIGMSADFDLNHLQSLGLKIAYDLALQLQGILTLERTQGTRFQLIFSELKYRKRL</sequence>
<evidence type="ECO:0000259" key="9">
    <source>
        <dbReference type="PROSITE" id="PS50112"/>
    </source>
</evidence>
<feature type="domain" description="PAC" evidence="10">
    <location>
        <begin position="343"/>
        <end position="398"/>
    </location>
</feature>
<keyword evidence="4" id="KW-0597">Phosphoprotein</keyword>
<dbReference type="CDD" id="cd00130">
    <property type="entry name" value="PAS"/>
    <property type="match status" value="5"/>
</dbReference>
<dbReference type="Gene3D" id="3.30.565.10">
    <property type="entry name" value="Histidine kinase-like ATPase, C-terminal domain"/>
    <property type="match status" value="1"/>
</dbReference>
<evidence type="ECO:0000256" key="3">
    <source>
        <dbReference type="ARBA" id="ARBA00012438"/>
    </source>
</evidence>
<dbReference type="RefSeq" id="WP_316433568.1">
    <property type="nucleotide sequence ID" value="NZ_CP053586.1"/>
</dbReference>
<dbReference type="PROSITE" id="PS50112">
    <property type="entry name" value="PAS"/>
    <property type="match status" value="3"/>
</dbReference>
<feature type="domain" description="Histidine kinase" evidence="8">
    <location>
        <begin position="1172"/>
        <end position="1391"/>
    </location>
</feature>
<feature type="domain" description="PAC" evidence="10">
    <location>
        <begin position="218"/>
        <end position="270"/>
    </location>
</feature>
<dbReference type="SMART" id="SM00387">
    <property type="entry name" value="HATPase_c"/>
    <property type="match status" value="1"/>
</dbReference>
<dbReference type="InterPro" id="IPR035965">
    <property type="entry name" value="PAS-like_dom_sf"/>
</dbReference>
<evidence type="ECO:0000256" key="1">
    <source>
        <dbReference type="ARBA" id="ARBA00000085"/>
    </source>
</evidence>
<dbReference type="InterPro" id="IPR003018">
    <property type="entry name" value="GAF"/>
</dbReference>
<dbReference type="InterPro" id="IPR052162">
    <property type="entry name" value="Sensor_kinase/Photoreceptor"/>
</dbReference>
<evidence type="ECO:0000256" key="5">
    <source>
        <dbReference type="ARBA" id="ARBA00022679"/>
    </source>
</evidence>
<dbReference type="PROSITE" id="PS50109">
    <property type="entry name" value="HIS_KIN"/>
    <property type="match status" value="1"/>
</dbReference>
<dbReference type="InterPro" id="IPR000700">
    <property type="entry name" value="PAS-assoc_C"/>
</dbReference>
<dbReference type="EC" id="2.7.13.3" evidence="3"/>
<gene>
    <name evidence="11" type="ORF">HJG54_04375</name>
</gene>
<evidence type="ECO:0000259" key="8">
    <source>
        <dbReference type="PROSITE" id="PS50109"/>
    </source>
</evidence>
<dbReference type="SUPFAM" id="SSF55781">
    <property type="entry name" value="GAF domain-like"/>
    <property type="match status" value="2"/>
</dbReference>
<protein>
    <recommendedName>
        <fullName evidence="3">histidine kinase</fullName>
        <ecNumber evidence="3">2.7.13.3</ecNumber>
    </recommendedName>
</protein>
<dbReference type="Gene3D" id="3.30.450.40">
    <property type="match status" value="2"/>
</dbReference>
<feature type="domain" description="PAS" evidence="9">
    <location>
        <begin position="546"/>
        <end position="604"/>
    </location>
</feature>
<evidence type="ECO:0000259" key="10">
    <source>
        <dbReference type="PROSITE" id="PS50113"/>
    </source>
</evidence>
<dbReference type="Pfam" id="PF01590">
    <property type="entry name" value="GAF"/>
    <property type="match status" value="2"/>
</dbReference>
<organism evidence="11">
    <name type="scientific">Leptolyngbya sp. NK1-12</name>
    <dbReference type="NCBI Taxonomy" id="2547451"/>
    <lineage>
        <taxon>Bacteria</taxon>
        <taxon>Bacillati</taxon>
        <taxon>Cyanobacteriota</taxon>
        <taxon>Cyanophyceae</taxon>
        <taxon>Leptolyngbyales</taxon>
        <taxon>Leptolyngbyaceae</taxon>
        <taxon>Leptolyngbya group</taxon>
        <taxon>Leptolyngbya</taxon>
    </lineage>
</organism>
<feature type="domain" description="Phytochrome chromophore attachment site" evidence="7">
    <location>
        <begin position="818"/>
        <end position="954"/>
    </location>
</feature>
<feature type="domain" description="Phytochrome chromophore attachment site" evidence="7">
    <location>
        <begin position="1004"/>
        <end position="1145"/>
    </location>
</feature>
<evidence type="ECO:0000259" key="7">
    <source>
        <dbReference type="PROSITE" id="PS50046"/>
    </source>
</evidence>
<evidence type="ECO:0000256" key="2">
    <source>
        <dbReference type="ARBA" id="ARBA00006402"/>
    </source>
</evidence>
<dbReference type="InterPro" id="IPR011495">
    <property type="entry name" value="Sig_transdc_His_kin_sub2_dim/P"/>
</dbReference>
<keyword evidence="5" id="KW-0808">Transferase</keyword>
<dbReference type="NCBIfam" id="TIGR00229">
    <property type="entry name" value="sensory_box"/>
    <property type="match status" value="6"/>
</dbReference>
<feature type="domain" description="PAC" evidence="10">
    <location>
        <begin position="475"/>
        <end position="527"/>
    </location>
</feature>
<dbReference type="InterPro" id="IPR016132">
    <property type="entry name" value="Phyto_chromo_attachment"/>
</dbReference>
<dbReference type="InterPro" id="IPR029016">
    <property type="entry name" value="GAF-like_dom_sf"/>
</dbReference>
<dbReference type="PANTHER" id="PTHR43304">
    <property type="entry name" value="PHYTOCHROME-LIKE PROTEIN CPH1"/>
    <property type="match status" value="1"/>
</dbReference>
<dbReference type="InterPro" id="IPR013655">
    <property type="entry name" value="PAS_fold_3"/>
</dbReference>
<feature type="domain" description="PAC" evidence="10">
    <location>
        <begin position="620"/>
        <end position="672"/>
    </location>
</feature>
<dbReference type="EMBL" id="CP053586">
    <property type="protein sequence ID" value="WNZ22174.1"/>
    <property type="molecule type" value="Genomic_DNA"/>
</dbReference>
<keyword evidence="6" id="KW-0418">Kinase</keyword>
<dbReference type="InterPro" id="IPR001610">
    <property type="entry name" value="PAC"/>
</dbReference>
<comment type="catalytic activity">
    <reaction evidence="1">
        <text>ATP + protein L-histidine = ADP + protein N-phospho-L-histidine.</text>
        <dbReference type="EC" id="2.7.13.3"/>
    </reaction>
</comment>
<dbReference type="InterPro" id="IPR013656">
    <property type="entry name" value="PAS_4"/>
</dbReference>
<comment type="similarity">
    <text evidence="2">In the N-terminal section; belongs to the phytochrome family.</text>
</comment>
<dbReference type="GO" id="GO:0004673">
    <property type="term" value="F:protein histidine kinase activity"/>
    <property type="evidence" value="ECO:0007669"/>
    <property type="project" value="UniProtKB-EC"/>
</dbReference>
<dbReference type="Pfam" id="PF08447">
    <property type="entry name" value="PAS_3"/>
    <property type="match status" value="3"/>
</dbReference>
<feature type="domain" description="PAC" evidence="10">
    <location>
        <begin position="88"/>
        <end position="140"/>
    </location>
</feature>
<name>A0AA96WBR4_9CYAN</name>
<dbReference type="SUPFAM" id="SSF55785">
    <property type="entry name" value="PYP-like sensor domain (PAS domain)"/>
    <property type="match status" value="6"/>
</dbReference>
<dbReference type="SMART" id="SM00065">
    <property type="entry name" value="GAF"/>
    <property type="match status" value="2"/>
</dbReference>
<evidence type="ECO:0000256" key="4">
    <source>
        <dbReference type="ARBA" id="ARBA00022553"/>
    </source>
</evidence>
<evidence type="ECO:0000313" key="11">
    <source>
        <dbReference type="EMBL" id="WNZ22174.1"/>
    </source>
</evidence>
<dbReference type="Pfam" id="PF13188">
    <property type="entry name" value="PAS_8"/>
    <property type="match status" value="2"/>
</dbReference>
<dbReference type="Pfam" id="PF08448">
    <property type="entry name" value="PAS_4"/>
    <property type="match status" value="1"/>
</dbReference>
<dbReference type="Pfam" id="PF07568">
    <property type="entry name" value="HisKA_2"/>
    <property type="match status" value="1"/>
</dbReference>
<feature type="domain" description="PAS" evidence="9">
    <location>
        <begin position="271"/>
        <end position="345"/>
    </location>
</feature>
<dbReference type="InterPro" id="IPR003594">
    <property type="entry name" value="HATPase_dom"/>
</dbReference>
<dbReference type="PANTHER" id="PTHR43304:SF1">
    <property type="entry name" value="PAC DOMAIN-CONTAINING PROTEIN"/>
    <property type="match status" value="1"/>
</dbReference>
<dbReference type="InterPro" id="IPR036890">
    <property type="entry name" value="HATPase_C_sf"/>
</dbReference>
<feature type="domain" description="PAS" evidence="9">
    <location>
        <begin position="399"/>
        <end position="473"/>
    </location>
</feature>
<dbReference type="Gene3D" id="3.30.450.20">
    <property type="entry name" value="PAS domain"/>
    <property type="match status" value="6"/>
</dbReference>
<dbReference type="SMART" id="SM00086">
    <property type="entry name" value="PAC"/>
    <property type="match status" value="6"/>
</dbReference>
<proteinExistence type="inferred from homology"/>
<reference evidence="11" key="1">
    <citation type="submission" date="2020-05" db="EMBL/GenBank/DDBJ databases">
        <authorList>
            <person name="Zhu T."/>
            <person name="Keshari N."/>
            <person name="Lu X."/>
        </authorList>
    </citation>
    <scope>NUCLEOTIDE SEQUENCE</scope>
    <source>
        <strain evidence="11">NK1-12</strain>
    </source>
</reference>
<dbReference type="PROSITE" id="PS50113">
    <property type="entry name" value="PAC"/>
    <property type="match status" value="5"/>
</dbReference>